<dbReference type="Gene3D" id="2.30.29.30">
    <property type="entry name" value="Pleckstrin-homology domain (PH domain)/Phosphotyrosine-binding domain (PTB)"/>
    <property type="match status" value="1"/>
</dbReference>
<feature type="domain" description="PH" evidence="6">
    <location>
        <begin position="92"/>
        <end position="223"/>
    </location>
</feature>
<dbReference type="GO" id="GO:0016020">
    <property type="term" value="C:membrane"/>
    <property type="evidence" value="ECO:0007669"/>
    <property type="project" value="TreeGrafter"/>
</dbReference>
<dbReference type="CDD" id="cd13294">
    <property type="entry name" value="PH_ORP_plant"/>
    <property type="match status" value="1"/>
</dbReference>
<comment type="caution">
    <text evidence="7">The sequence shown here is derived from an EMBL/GenBank/DDBJ whole genome shotgun (WGS) entry which is preliminary data.</text>
</comment>
<dbReference type="GO" id="GO:0032934">
    <property type="term" value="F:sterol binding"/>
    <property type="evidence" value="ECO:0007669"/>
    <property type="project" value="TreeGrafter"/>
</dbReference>
<dbReference type="PANTHER" id="PTHR10972">
    <property type="entry name" value="OXYSTEROL-BINDING PROTEIN-RELATED"/>
    <property type="match status" value="1"/>
</dbReference>
<evidence type="ECO:0000256" key="1">
    <source>
        <dbReference type="ARBA" id="ARBA00003361"/>
    </source>
</evidence>
<dbReference type="Proteomes" id="UP000824469">
    <property type="component" value="Unassembled WGS sequence"/>
</dbReference>
<organism evidence="7 8">
    <name type="scientific">Taxus chinensis</name>
    <name type="common">Chinese yew</name>
    <name type="synonym">Taxus wallichiana var. chinensis</name>
    <dbReference type="NCBI Taxonomy" id="29808"/>
    <lineage>
        <taxon>Eukaryota</taxon>
        <taxon>Viridiplantae</taxon>
        <taxon>Streptophyta</taxon>
        <taxon>Embryophyta</taxon>
        <taxon>Tracheophyta</taxon>
        <taxon>Spermatophyta</taxon>
        <taxon>Pinopsida</taxon>
        <taxon>Pinidae</taxon>
        <taxon>Conifers II</taxon>
        <taxon>Cupressales</taxon>
        <taxon>Taxaceae</taxon>
        <taxon>Taxus</taxon>
    </lineage>
</organism>
<dbReference type="GO" id="GO:0006869">
    <property type="term" value="P:lipid transport"/>
    <property type="evidence" value="ECO:0007669"/>
    <property type="project" value="UniProtKB-KW"/>
</dbReference>
<keyword evidence="5" id="KW-0175">Coiled coil</keyword>
<keyword evidence="8" id="KW-1185">Reference proteome</keyword>
<comment type="function">
    <text evidence="1">May be involved in the transport of sterols.</text>
</comment>
<dbReference type="AlphaFoldDB" id="A0AA38GWL2"/>
<keyword evidence="2" id="KW-0813">Transport</keyword>
<dbReference type="Pfam" id="PF15413">
    <property type="entry name" value="PH_11"/>
    <property type="match status" value="1"/>
</dbReference>
<evidence type="ECO:0000313" key="8">
    <source>
        <dbReference type="Proteomes" id="UP000824469"/>
    </source>
</evidence>
<evidence type="ECO:0000259" key="6">
    <source>
        <dbReference type="PROSITE" id="PS50003"/>
    </source>
</evidence>
<sequence>MPVPMEVHAPSPKVFKNPGGQHRSSFNFGNSSILKNSFNSDRYNDIFRGELNGFAKSPSNSACGRLKTPDGSFRASVGSQECGIEFQQQLSSTNVAGILQKWVNYGKGWKSRWFLLEDGVLSYYKIHGPDKISVNHETEKGRRVIGEESLKFMRNPRSSYAQAVQKNKRKTVGAVHLKVSSIRESRSDDKRFSLFTGTKTLHLRTDSSEDRSTWIEALMAAKDLFPSRSMSSHFLMPVEEIVVSTEKLRGRLEAEGLNDEIIRDCEDIMLSEFSELQSQLKFLEQKRFNLLDTLRQLEAEKVDLETTVVDASQFQSKERDVGEYEHGKYS</sequence>
<reference evidence="7 8" key="1">
    <citation type="journal article" date="2021" name="Nat. Plants">
        <title>The Taxus genome provides insights into paclitaxel biosynthesis.</title>
        <authorList>
            <person name="Xiong X."/>
            <person name="Gou J."/>
            <person name="Liao Q."/>
            <person name="Li Y."/>
            <person name="Zhou Q."/>
            <person name="Bi G."/>
            <person name="Li C."/>
            <person name="Du R."/>
            <person name="Wang X."/>
            <person name="Sun T."/>
            <person name="Guo L."/>
            <person name="Liang H."/>
            <person name="Lu P."/>
            <person name="Wu Y."/>
            <person name="Zhang Z."/>
            <person name="Ro D.K."/>
            <person name="Shang Y."/>
            <person name="Huang S."/>
            <person name="Yan J."/>
        </authorList>
    </citation>
    <scope>NUCLEOTIDE SEQUENCE [LARGE SCALE GENOMIC DNA]</scope>
    <source>
        <strain evidence="7">Ta-2019</strain>
    </source>
</reference>
<evidence type="ECO:0000256" key="4">
    <source>
        <dbReference type="ARBA" id="ARBA00023121"/>
    </source>
</evidence>
<dbReference type="InterPro" id="IPR011993">
    <property type="entry name" value="PH-like_dom_sf"/>
</dbReference>
<dbReference type="PANTHER" id="PTHR10972:SF96">
    <property type="entry name" value="OXYSTEROL-BINDING PROTEIN-RELATED PROTEIN 1A-RELATED"/>
    <property type="match status" value="1"/>
</dbReference>
<name>A0AA38GWL2_TAXCH</name>
<evidence type="ECO:0000256" key="2">
    <source>
        <dbReference type="ARBA" id="ARBA00022448"/>
    </source>
</evidence>
<dbReference type="EMBL" id="JAHRHJ020000001">
    <property type="protein sequence ID" value="KAH9329741.1"/>
    <property type="molecule type" value="Genomic_DNA"/>
</dbReference>
<keyword evidence="3" id="KW-0445">Lipid transport</keyword>
<protein>
    <recommendedName>
        <fullName evidence="6">PH domain-containing protein</fullName>
    </recommendedName>
</protein>
<dbReference type="InterPro" id="IPR001849">
    <property type="entry name" value="PH_domain"/>
</dbReference>
<gene>
    <name evidence="7" type="ORF">KI387_001849</name>
</gene>
<evidence type="ECO:0000256" key="3">
    <source>
        <dbReference type="ARBA" id="ARBA00023055"/>
    </source>
</evidence>
<feature type="non-terminal residue" evidence="7">
    <location>
        <position position="330"/>
    </location>
</feature>
<evidence type="ECO:0000256" key="5">
    <source>
        <dbReference type="SAM" id="Coils"/>
    </source>
</evidence>
<dbReference type="SMART" id="SM00233">
    <property type="entry name" value="PH"/>
    <property type="match status" value="1"/>
</dbReference>
<keyword evidence="4" id="KW-0446">Lipid-binding</keyword>
<dbReference type="InterPro" id="IPR000648">
    <property type="entry name" value="Oxysterol-bd"/>
</dbReference>
<dbReference type="GO" id="GO:0005829">
    <property type="term" value="C:cytosol"/>
    <property type="evidence" value="ECO:0007669"/>
    <property type="project" value="TreeGrafter"/>
</dbReference>
<dbReference type="SUPFAM" id="SSF50729">
    <property type="entry name" value="PH domain-like"/>
    <property type="match status" value="1"/>
</dbReference>
<accession>A0AA38GWL2</accession>
<feature type="coiled-coil region" evidence="5">
    <location>
        <begin position="280"/>
        <end position="307"/>
    </location>
</feature>
<dbReference type="PROSITE" id="PS50003">
    <property type="entry name" value="PH_DOMAIN"/>
    <property type="match status" value="1"/>
</dbReference>
<evidence type="ECO:0000313" key="7">
    <source>
        <dbReference type="EMBL" id="KAH9329741.1"/>
    </source>
</evidence>
<proteinExistence type="predicted"/>